<reference evidence="2" key="1">
    <citation type="submission" date="2022-08" db="EMBL/GenBank/DDBJ databases">
        <title>Complete genome sequence of 14 non-tuberculosis mycobacteria type-strains.</title>
        <authorList>
            <person name="Igarashi Y."/>
            <person name="Osugi A."/>
            <person name="Mitarai S."/>
        </authorList>
    </citation>
    <scope>NUCLEOTIDE SEQUENCE</scope>
    <source>
        <strain evidence="2">DSM 45575</strain>
    </source>
</reference>
<sequence length="434" mass="46440">MLIRRGVLLDGRVVDVRVDTQIRDVAAGLTAHRGETVLDAQFGTVVAGLHDHHLHIRSAAAALESLHVGPPAVRTGEQFARALGAAAPGRDGWVRAIGYHESVAGDLDRHRLDALMPAIPVRVQHRSGVMWILNTPALARVGLADHRDGRLRSADHTWSATLRHRDTPLTDLGERLVAFGVTGVTDATPDLDDADRADLESAHRSGQFRPRVHFLSPGKKILHDDRLDLDGLTAWISRRHHGGHRVAVHCVTTLQLTVAMAALRAAGCDGRDRIEHAAVVPDALLDDLAALGVTVVTQPNFVAERGDQYRSDVPADELAELWRIAALTRAGVPVAGGTDAPFGALDPWAAMRAAVHRRTEAGSVLGPNETIRPAHALRLFLGAPRDPARARTVAPGEPGDLCVLRLAPDAALAELASDMVAATVIGGDVVYRSR</sequence>
<dbReference type="InterPro" id="IPR032466">
    <property type="entry name" value="Metal_Hydrolase"/>
</dbReference>
<dbReference type="Pfam" id="PF07969">
    <property type="entry name" value="Amidohydro_3"/>
    <property type="match status" value="1"/>
</dbReference>
<evidence type="ECO:0000259" key="1">
    <source>
        <dbReference type="Pfam" id="PF07969"/>
    </source>
</evidence>
<dbReference type="SUPFAM" id="SSF51556">
    <property type="entry name" value="Metallo-dependent hydrolases"/>
    <property type="match status" value="1"/>
</dbReference>
<dbReference type="Proteomes" id="UP001055200">
    <property type="component" value="Chromosome"/>
</dbReference>
<dbReference type="PANTHER" id="PTHR22642">
    <property type="entry name" value="IMIDAZOLONEPROPIONASE"/>
    <property type="match status" value="1"/>
</dbReference>
<gene>
    <name evidence="2" type="ORF">MIU77_02565</name>
</gene>
<proteinExistence type="predicted"/>
<accession>A0ABY3U6X1</accession>
<organism evidence="2 3">
    <name type="scientific">Mycolicibacillus parakoreensis</name>
    <dbReference type="NCBI Taxonomy" id="1069221"/>
    <lineage>
        <taxon>Bacteria</taxon>
        <taxon>Bacillati</taxon>
        <taxon>Actinomycetota</taxon>
        <taxon>Actinomycetes</taxon>
        <taxon>Mycobacteriales</taxon>
        <taxon>Mycobacteriaceae</taxon>
        <taxon>Mycolicibacillus</taxon>
    </lineage>
</organism>
<feature type="domain" description="Amidohydrolase 3" evidence="1">
    <location>
        <begin position="37"/>
        <end position="431"/>
    </location>
</feature>
<name>A0ABY3U6X1_9MYCO</name>
<dbReference type="Gene3D" id="3.20.20.140">
    <property type="entry name" value="Metal-dependent hydrolases"/>
    <property type="match status" value="2"/>
</dbReference>
<dbReference type="InterPro" id="IPR013108">
    <property type="entry name" value="Amidohydro_3"/>
</dbReference>
<dbReference type="Gene3D" id="2.30.40.10">
    <property type="entry name" value="Urease, subunit C, domain 1"/>
    <property type="match status" value="1"/>
</dbReference>
<protein>
    <submittedName>
        <fullName evidence="2">Amidohydrolase family protein</fullName>
    </submittedName>
</protein>
<dbReference type="RefSeq" id="WP_240171514.1">
    <property type="nucleotide sequence ID" value="NZ_CP092365.1"/>
</dbReference>
<dbReference type="InterPro" id="IPR011059">
    <property type="entry name" value="Metal-dep_hydrolase_composite"/>
</dbReference>
<keyword evidence="3" id="KW-1185">Reference proteome</keyword>
<dbReference type="Gene3D" id="3.10.310.70">
    <property type="match status" value="1"/>
</dbReference>
<evidence type="ECO:0000313" key="3">
    <source>
        <dbReference type="Proteomes" id="UP001055200"/>
    </source>
</evidence>
<evidence type="ECO:0000313" key="2">
    <source>
        <dbReference type="EMBL" id="ULN53262.1"/>
    </source>
</evidence>
<dbReference type="PANTHER" id="PTHR22642:SF2">
    <property type="entry name" value="PROTEIN LONG AFTER FAR-RED 3"/>
    <property type="match status" value="1"/>
</dbReference>
<dbReference type="EMBL" id="CP092365">
    <property type="protein sequence ID" value="ULN53262.1"/>
    <property type="molecule type" value="Genomic_DNA"/>
</dbReference>